<dbReference type="Proteomes" id="UP001327560">
    <property type="component" value="Chromosome 4"/>
</dbReference>
<evidence type="ECO:0000313" key="3">
    <source>
        <dbReference type="Proteomes" id="UP001327560"/>
    </source>
</evidence>
<dbReference type="PANTHER" id="PTHR34193">
    <property type="entry name" value="OS11G0199801 PROTEIN"/>
    <property type="match status" value="1"/>
</dbReference>
<protein>
    <submittedName>
        <fullName evidence="2">Uncharacterized protein</fullName>
    </submittedName>
</protein>
<evidence type="ECO:0000313" key="2">
    <source>
        <dbReference type="EMBL" id="WOL06284.1"/>
    </source>
</evidence>
<accession>A0AAQ3QCX1</accession>
<name>A0AAQ3QCX1_9LILI</name>
<reference evidence="2 3" key="1">
    <citation type="submission" date="2023-10" db="EMBL/GenBank/DDBJ databases">
        <title>Chromosome-scale genome assembly provides insights into flower coloration mechanisms of Canna indica.</title>
        <authorList>
            <person name="Li C."/>
        </authorList>
    </citation>
    <scope>NUCLEOTIDE SEQUENCE [LARGE SCALE GENOMIC DNA]</scope>
    <source>
        <tissue evidence="2">Flower</tissue>
    </source>
</reference>
<sequence length="177" mass="19354">MAYAMTANPVASGLWFPGKKMEGFVVAPLSARALEIAKSREELLGLLRDIPECELELSLTDLVEKEPVAAAGDDVAANLREDHERKKTAVVKERRKRRSSSRSSLGSSSDGVLLNFYLPASLTRTLTAPRSSSKPLSSSSSAAADGSKRDSNLKSPGCWPALWERRRGQSRRQKLQK</sequence>
<keyword evidence="3" id="KW-1185">Reference proteome</keyword>
<dbReference type="AlphaFoldDB" id="A0AAQ3QCX1"/>
<organism evidence="2 3">
    <name type="scientific">Canna indica</name>
    <name type="common">Indian-shot</name>
    <dbReference type="NCBI Taxonomy" id="4628"/>
    <lineage>
        <taxon>Eukaryota</taxon>
        <taxon>Viridiplantae</taxon>
        <taxon>Streptophyta</taxon>
        <taxon>Embryophyta</taxon>
        <taxon>Tracheophyta</taxon>
        <taxon>Spermatophyta</taxon>
        <taxon>Magnoliopsida</taxon>
        <taxon>Liliopsida</taxon>
        <taxon>Zingiberales</taxon>
        <taxon>Cannaceae</taxon>
        <taxon>Canna</taxon>
    </lineage>
</organism>
<dbReference type="EMBL" id="CP136893">
    <property type="protein sequence ID" value="WOL06284.1"/>
    <property type="molecule type" value="Genomic_DNA"/>
</dbReference>
<feature type="compositionally biased region" description="Basic and acidic residues" evidence="1">
    <location>
        <begin position="79"/>
        <end position="92"/>
    </location>
</feature>
<feature type="compositionally biased region" description="Basic residues" evidence="1">
    <location>
        <begin position="168"/>
        <end position="177"/>
    </location>
</feature>
<proteinExistence type="predicted"/>
<evidence type="ECO:0000256" key="1">
    <source>
        <dbReference type="SAM" id="MobiDB-lite"/>
    </source>
</evidence>
<gene>
    <name evidence="2" type="ORF">Cni_G15016</name>
</gene>
<dbReference type="PANTHER" id="PTHR34193:SF1">
    <property type="entry name" value="EXPRESSED PROTEIN"/>
    <property type="match status" value="1"/>
</dbReference>
<feature type="compositionally biased region" description="Low complexity" evidence="1">
    <location>
        <begin position="128"/>
        <end position="145"/>
    </location>
</feature>
<feature type="region of interest" description="Disordered" evidence="1">
    <location>
        <begin position="126"/>
        <end position="177"/>
    </location>
</feature>
<feature type="region of interest" description="Disordered" evidence="1">
    <location>
        <begin position="74"/>
        <end position="108"/>
    </location>
</feature>